<dbReference type="Pfam" id="PF06535">
    <property type="entry name" value="RGM_N"/>
    <property type="match status" value="1"/>
</dbReference>
<name>A0A4W3JG90_CALMI</name>
<reference evidence="13" key="4">
    <citation type="submission" date="2025-08" db="UniProtKB">
        <authorList>
            <consortium name="Ensembl"/>
        </authorList>
    </citation>
    <scope>IDENTIFICATION</scope>
</reference>
<dbReference type="OMA" id="CHEKMLV"/>
<dbReference type="GO" id="GO:0005886">
    <property type="term" value="C:plasma membrane"/>
    <property type="evidence" value="ECO:0007669"/>
    <property type="project" value="UniProtKB-SubCell"/>
</dbReference>
<dbReference type="Pfam" id="PF06534">
    <property type="entry name" value="RGM_C"/>
    <property type="match status" value="1"/>
</dbReference>
<keyword evidence="14" id="KW-1185">Reference proteome</keyword>
<dbReference type="InterPro" id="IPR010536">
    <property type="entry name" value="RGM_N"/>
</dbReference>
<sequence>MTLETRYLIHNVICWNLWNLNMTRRGSCRSRCPSSPPAPTELCLSNSHRPGWMGMGRAAAHYPGAQRPHTATTALIIIIIIATCAATGYCQQPQYHHHQQQCRIQKCTTDFVAITSHLSSGPDAISSEFCTALRAYALCTERTAKACRGNLVFHSAMLGITDLMSQRNCSRDGPTSIADPDTTPVNHNMGFCNYESRAGVARGYGGAAGTGQQSTRRYVFCGLFGDPHLRTFRDHFQTCKVEGAWPLIDNDFLSVQVTNVPVVQGSSATATNKITIIFKTYHDCTDQKVYQARTDDLPAAFIDGTTVGNGWVKSLWIVEKANGKHVEVHAKYIGMTVIVRQVGRYLTFALRMPEELALSENDNQGLQLCARGCPTNERIDEGGHLPLPASSQSHLQLPHNQWRSSYTLENATAKCYEKIQVKDVYFHSCVFDLLTTGDANFTSAAYSALKDLETLHPKRERWHIFPKSNGGTRSDTALFAVSVGLLSFVVIVFL</sequence>
<gene>
    <name evidence="13" type="primary">rgmb</name>
</gene>
<dbReference type="InParanoid" id="A0A4W3JG90"/>
<evidence type="ECO:0000256" key="1">
    <source>
        <dbReference type="ARBA" id="ARBA00004609"/>
    </source>
</evidence>
<dbReference type="InterPro" id="IPR040287">
    <property type="entry name" value="RGM"/>
</dbReference>
<dbReference type="AlphaFoldDB" id="A0A4W3JG90"/>
<feature type="domain" description="Repulsive guidance molecule C-terminal" evidence="11">
    <location>
        <begin position="218"/>
        <end position="457"/>
    </location>
</feature>
<evidence type="ECO:0000256" key="5">
    <source>
        <dbReference type="ARBA" id="ARBA00022729"/>
    </source>
</evidence>
<dbReference type="GO" id="GO:0030509">
    <property type="term" value="P:BMP signaling pathway"/>
    <property type="evidence" value="ECO:0007669"/>
    <property type="project" value="TreeGrafter"/>
</dbReference>
<protein>
    <submittedName>
        <fullName evidence="13">Repulsive guidance molecule BMP co-receptor b</fullName>
    </submittedName>
</protein>
<dbReference type="FunFam" id="3.40.1000.10:FF:000001">
    <property type="entry name" value="Repulsive guidance molecule BMP co-receptor a"/>
    <property type="match status" value="1"/>
</dbReference>
<evidence type="ECO:0000259" key="12">
    <source>
        <dbReference type="Pfam" id="PF06535"/>
    </source>
</evidence>
<comment type="similarity">
    <text evidence="2">Belongs to the repulsive guidance molecule (RGM) family.</text>
</comment>
<keyword evidence="7" id="KW-1015">Disulfide bond</keyword>
<dbReference type="KEGG" id="cmk:103178394"/>
<dbReference type="Ensembl" id="ENSCMIT00000043113.1">
    <property type="protein sequence ID" value="ENSCMIP00000042494.1"/>
    <property type="gene ID" value="ENSCMIG00000017670.1"/>
</dbReference>
<evidence type="ECO:0000256" key="10">
    <source>
        <dbReference type="SAM" id="Phobius"/>
    </source>
</evidence>
<dbReference type="STRING" id="7868.ENSCMIP00000042494"/>
<organism evidence="13 14">
    <name type="scientific">Callorhinchus milii</name>
    <name type="common">Ghost shark</name>
    <dbReference type="NCBI Taxonomy" id="7868"/>
    <lineage>
        <taxon>Eukaryota</taxon>
        <taxon>Metazoa</taxon>
        <taxon>Chordata</taxon>
        <taxon>Craniata</taxon>
        <taxon>Vertebrata</taxon>
        <taxon>Chondrichthyes</taxon>
        <taxon>Holocephali</taxon>
        <taxon>Chimaeriformes</taxon>
        <taxon>Callorhinchidae</taxon>
        <taxon>Callorhinchus</taxon>
    </lineage>
</organism>
<keyword evidence="10" id="KW-1133">Transmembrane helix</keyword>
<reference evidence="14" key="3">
    <citation type="journal article" date="2014" name="Nature">
        <title>Elephant shark genome provides unique insights into gnathostome evolution.</title>
        <authorList>
            <consortium name="International Elephant Shark Genome Sequencing Consortium"/>
            <person name="Venkatesh B."/>
            <person name="Lee A.P."/>
            <person name="Ravi V."/>
            <person name="Maurya A.K."/>
            <person name="Lian M.M."/>
            <person name="Swann J.B."/>
            <person name="Ohta Y."/>
            <person name="Flajnik M.F."/>
            <person name="Sutoh Y."/>
            <person name="Kasahara M."/>
            <person name="Hoon S."/>
            <person name="Gangu V."/>
            <person name="Roy S.W."/>
            <person name="Irimia M."/>
            <person name="Korzh V."/>
            <person name="Kondrychyn I."/>
            <person name="Lim Z.W."/>
            <person name="Tay B.H."/>
            <person name="Tohari S."/>
            <person name="Kong K.W."/>
            <person name="Ho S."/>
            <person name="Lorente-Galdos B."/>
            <person name="Quilez J."/>
            <person name="Marques-Bonet T."/>
            <person name="Raney B.J."/>
            <person name="Ingham P.W."/>
            <person name="Tay A."/>
            <person name="Hillier L.W."/>
            <person name="Minx P."/>
            <person name="Boehm T."/>
            <person name="Wilson R.K."/>
            <person name="Brenner S."/>
            <person name="Warren W.C."/>
        </authorList>
    </citation>
    <scope>NUCLEOTIDE SEQUENCE [LARGE SCALE GENOMIC DNA]</scope>
</reference>
<evidence type="ECO:0000256" key="9">
    <source>
        <dbReference type="ARBA" id="ARBA00023288"/>
    </source>
</evidence>
<keyword evidence="5" id="KW-0732">Signal</keyword>
<dbReference type="PANTHER" id="PTHR31428:SF5">
    <property type="entry name" value="REPULSIVE GUIDANCE MOLECULE B"/>
    <property type="match status" value="1"/>
</dbReference>
<keyword evidence="10" id="KW-0812">Transmembrane</keyword>
<reference evidence="14" key="1">
    <citation type="journal article" date="2006" name="Science">
        <title>Ancient noncoding elements conserved in the human genome.</title>
        <authorList>
            <person name="Venkatesh B."/>
            <person name="Kirkness E.F."/>
            <person name="Loh Y.H."/>
            <person name="Halpern A.L."/>
            <person name="Lee A.P."/>
            <person name="Johnson J."/>
            <person name="Dandona N."/>
            <person name="Viswanathan L.D."/>
            <person name="Tay A."/>
            <person name="Venter J.C."/>
            <person name="Strausberg R.L."/>
            <person name="Brenner S."/>
        </authorList>
    </citation>
    <scope>NUCLEOTIDE SEQUENCE [LARGE SCALE GENOMIC DNA]</scope>
</reference>
<comment type="subcellular location">
    <subcellularLocation>
        <location evidence="1">Cell membrane</location>
        <topology evidence="1">Lipid-anchor</topology>
        <topology evidence="1">GPI-anchor</topology>
    </subcellularLocation>
</comment>
<keyword evidence="6 10" id="KW-0472">Membrane</keyword>
<evidence type="ECO:0000313" key="13">
    <source>
        <dbReference type="Ensembl" id="ENSCMIP00000042494.1"/>
    </source>
</evidence>
<feature type="transmembrane region" description="Helical" evidence="10">
    <location>
        <begin position="476"/>
        <end position="493"/>
    </location>
</feature>
<evidence type="ECO:0000256" key="6">
    <source>
        <dbReference type="ARBA" id="ARBA00023136"/>
    </source>
</evidence>
<keyword evidence="8" id="KW-0325">Glycoprotein</keyword>
<dbReference type="RefSeq" id="XP_042190098.1">
    <property type="nucleotide sequence ID" value="XM_042334164.1"/>
</dbReference>
<dbReference type="GO" id="GO:0098552">
    <property type="term" value="C:side of membrane"/>
    <property type="evidence" value="ECO:0007669"/>
    <property type="project" value="UniProtKB-KW"/>
</dbReference>
<evidence type="ECO:0000256" key="3">
    <source>
        <dbReference type="ARBA" id="ARBA00022475"/>
    </source>
</evidence>
<evidence type="ECO:0000259" key="11">
    <source>
        <dbReference type="Pfam" id="PF06534"/>
    </source>
</evidence>
<evidence type="ECO:0000256" key="2">
    <source>
        <dbReference type="ARBA" id="ARBA00005321"/>
    </source>
</evidence>
<dbReference type="OrthoDB" id="10013795at2759"/>
<proteinExistence type="inferred from homology"/>
<dbReference type="PANTHER" id="PTHR31428">
    <property type="entry name" value="RGM DOMAIN FAMILY MEMBER DRAG-1"/>
    <property type="match status" value="1"/>
</dbReference>
<dbReference type="CTD" id="285704"/>
<accession>A0A4W3JG90</accession>
<evidence type="ECO:0000256" key="4">
    <source>
        <dbReference type="ARBA" id="ARBA00022622"/>
    </source>
</evidence>
<keyword evidence="4" id="KW-0336">GPI-anchor</keyword>
<reference evidence="14" key="2">
    <citation type="journal article" date="2007" name="PLoS Biol.">
        <title>Survey sequencing and comparative analysis of the elephant shark (Callorhinchus milii) genome.</title>
        <authorList>
            <person name="Venkatesh B."/>
            <person name="Kirkness E.F."/>
            <person name="Loh Y.H."/>
            <person name="Halpern A.L."/>
            <person name="Lee A.P."/>
            <person name="Johnson J."/>
            <person name="Dandona N."/>
            <person name="Viswanathan L.D."/>
            <person name="Tay A."/>
            <person name="Venter J.C."/>
            <person name="Strausberg R.L."/>
            <person name="Brenner S."/>
        </authorList>
    </citation>
    <scope>NUCLEOTIDE SEQUENCE [LARGE SCALE GENOMIC DNA]</scope>
</reference>
<dbReference type="RefSeq" id="XP_007891300.1">
    <property type="nucleotide sequence ID" value="XM_007893109.2"/>
</dbReference>
<evidence type="ECO:0000256" key="7">
    <source>
        <dbReference type="ARBA" id="ARBA00023157"/>
    </source>
</evidence>
<keyword evidence="9" id="KW-0449">Lipoprotein</keyword>
<dbReference type="Gene3D" id="3.40.1000.10">
    <property type="entry name" value="Mog1/PsbP, alpha/beta/alpha sandwich"/>
    <property type="match status" value="1"/>
</dbReference>
<dbReference type="GeneTree" id="ENSGT00950000183112"/>
<evidence type="ECO:0000256" key="8">
    <source>
        <dbReference type="ARBA" id="ARBA00023180"/>
    </source>
</evidence>
<dbReference type="GO" id="GO:0080090">
    <property type="term" value="P:regulation of primary metabolic process"/>
    <property type="evidence" value="ECO:0007669"/>
    <property type="project" value="UniProtKB-ARBA"/>
</dbReference>
<dbReference type="GO" id="GO:0015026">
    <property type="term" value="F:coreceptor activity"/>
    <property type="evidence" value="ECO:0007669"/>
    <property type="project" value="TreeGrafter"/>
</dbReference>
<dbReference type="InterPro" id="IPR009496">
    <property type="entry name" value="RGM_C"/>
</dbReference>
<dbReference type="GeneID" id="103178394"/>
<keyword evidence="3" id="KW-1003">Cell membrane</keyword>
<dbReference type="Proteomes" id="UP000314986">
    <property type="component" value="Unassembled WGS sequence"/>
</dbReference>
<reference evidence="13" key="5">
    <citation type="submission" date="2025-09" db="UniProtKB">
        <authorList>
            <consortium name="Ensembl"/>
        </authorList>
    </citation>
    <scope>IDENTIFICATION</scope>
</reference>
<feature type="domain" description="Repulsive guidance molecule N-terminal" evidence="12">
    <location>
        <begin position="102"/>
        <end position="171"/>
    </location>
</feature>
<dbReference type="GO" id="GO:0010604">
    <property type="term" value="P:positive regulation of macromolecule metabolic process"/>
    <property type="evidence" value="ECO:0007669"/>
    <property type="project" value="UniProtKB-ARBA"/>
</dbReference>
<evidence type="ECO:0000313" key="14">
    <source>
        <dbReference type="Proteomes" id="UP000314986"/>
    </source>
</evidence>